<dbReference type="InterPro" id="IPR011990">
    <property type="entry name" value="TPR-like_helical_dom_sf"/>
</dbReference>
<gene>
    <name evidence="1" type="ORF">QRD43_07440</name>
</gene>
<organism evidence="1 2">
    <name type="scientific">Roseateles subflavus</name>
    <dbReference type="NCBI Taxonomy" id="3053353"/>
    <lineage>
        <taxon>Bacteria</taxon>
        <taxon>Pseudomonadati</taxon>
        <taxon>Pseudomonadota</taxon>
        <taxon>Betaproteobacteria</taxon>
        <taxon>Burkholderiales</taxon>
        <taxon>Sphaerotilaceae</taxon>
        <taxon>Roseateles</taxon>
    </lineage>
</organism>
<dbReference type="RefSeq" id="WP_285981854.1">
    <property type="nucleotide sequence ID" value="NZ_JASVDS010000002.1"/>
</dbReference>
<accession>A0ABT7LFV6</accession>
<evidence type="ECO:0000313" key="2">
    <source>
        <dbReference type="Proteomes" id="UP001238603"/>
    </source>
</evidence>
<dbReference type="SUPFAM" id="SSF48452">
    <property type="entry name" value="TPR-like"/>
    <property type="match status" value="1"/>
</dbReference>
<protein>
    <submittedName>
        <fullName evidence="1">Tetratricopeptide repeat protein</fullName>
    </submittedName>
</protein>
<name>A0ABT7LFV6_9BURK</name>
<dbReference type="Pfam" id="PF14559">
    <property type="entry name" value="TPR_19"/>
    <property type="match status" value="1"/>
</dbReference>
<dbReference type="Proteomes" id="UP001238603">
    <property type="component" value="Unassembled WGS sequence"/>
</dbReference>
<reference evidence="1 2" key="1">
    <citation type="submission" date="2023-06" db="EMBL/GenBank/DDBJ databases">
        <title>Pelomonas sp. APW6 16S ribosomal RNA gene genome sequencing and assembly.</title>
        <authorList>
            <person name="Woo H."/>
        </authorList>
    </citation>
    <scope>NUCLEOTIDE SEQUENCE [LARGE SCALE GENOMIC DNA]</scope>
    <source>
        <strain evidence="1 2">APW6</strain>
    </source>
</reference>
<evidence type="ECO:0000313" key="1">
    <source>
        <dbReference type="EMBL" id="MDL5031738.1"/>
    </source>
</evidence>
<dbReference type="EMBL" id="JASVDS010000002">
    <property type="protein sequence ID" value="MDL5031738.1"/>
    <property type="molecule type" value="Genomic_DNA"/>
</dbReference>
<keyword evidence="2" id="KW-1185">Reference proteome</keyword>
<comment type="caution">
    <text evidence="1">The sequence shown here is derived from an EMBL/GenBank/DDBJ whole genome shotgun (WGS) entry which is preliminary data.</text>
</comment>
<proteinExistence type="predicted"/>
<dbReference type="Gene3D" id="1.25.40.10">
    <property type="entry name" value="Tetratricopeptide repeat domain"/>
    <property type="match status" value="1"/>
</dbReference>
<sequence>MGEAAALVQQALQADPDHLQALALAGGIALESGRPQEARRLWQRVLDQVPPGTDLARNIQASMDKASAARP</sequence>